<accession>A0A4T0JNV9</accession>
<dbReference type="Gene3D" id="2.40.70.10">
    <property type="entry name" value="Acid Proteases"/>
    <property type="match status" value="1"/>
</dbReference>
<protein>
    <submittedName>
        <fullName evidence="3">Uncharacterized protein</fullName>
    </submittedName>
</protein>
<dbReference type="EMBL" id="SPOI01000007">
    <property type="protein sequence ID" value="TIB42505.1"/>
    <property type="molecule type" value="Genomic_DNA"/>
</dbReference>
<reference evidence="3 4" key="1">
    <citation type="submission" date="2019-03" db="EMBL/GenBank/DDBJ databases">
        <title>Sequencing 23 genomes of Wallemia ichthyophaga.</title>
        <authorList>
            <person name="Gostincar C."/>
        </authorList>
    </citation>
    <scope>NUCLEOTIDE SEQUENCE [LARGE SCALE GENOMIC DNA]</scope>
    <source>
        <strain evidence="3 4">EXF-6200</strain>
    </source>
</reference>
<dbReference type="InterPro" id="IPR021109">
    <property type="entry name" value="Peptidase_aspartic_dom_sf"/>
</dbReference>
<organism evidence="3 4">
    <name type="scientific">Wallemia ichthyophaga</name>
    <dbReference type="NCBI Taxonomy" id="245174"/>
    <lineage>
        <taxon>Eukaryota</taxon>
        <taxon>Fungi</taxon>
        <taxon>Dikarya</taxon>
        <taxon>Basidiomycota</taxon>
        <taxon>Wallemiomycotina</taxon>
        <taxon>Wallemiomycetes</taxon>
        <taxon>Wallemiales</taxon>
        <taxon>Wallemiaceae</taxon>
        <taxon>Wallemia</taxon>
    </lineage>
</organism>
<evidence type="ECO:0000313" key="3">
    <source>
        <dbReference type="EMBL" id="TIB42505.1"/>
    </source>
</evidence>
<name>A0A4T0JNV9_WALIC</name>
<sequence length="559" mass="63153">MATDADLLSSVDFSVLENAPTLPTHSSEYTDPLILDSVDSLNINLDGLDHSLFAPPPAETQIRNKSFFSVDSGHIPTSIGSLPRFRKNADVEADPSSHHNQQIGGLGDSLLSSQFRFYTSQPIVQSSRAKCLVNSVATIAGINSGSPIDSLSIQFARYAGIQYDTLFPAVQVEDSFGNVLDVVGQVSVPFQLRKIEEERLFAVINTPRSFVSLGMPFLSNHNLDIDWKCKTFSTAKAVSREWKRRKKEERRLLAEKEHAQQAEKDADVLSHEARMRELDRMMKKRERESSLTDQILGTDRVAQSRPSAVAQIRDRDNKIRNTNETQARNKREKFRKPNNEHDIKQGKMQLNRQNIIQNIMQNNKQGPQNANKHARAHNRLFQLITNRASTPQYTRMRQQPTRPTQIGPEEGEIREAEDGEIVEGDQGDRSRSSSIEIISSTNRNRNSQSNCVNPGNRVHQSNHINRTPSNRVSQSMHVNPSPSNCVNHSKQNVQTEQNNQNNSPRTQITHNTQSTYNTHNNIQDNSHDGSMVIDLTLDESDEDANNEKEEQLVVQTLQW</sequence>
<proteinExistence type="predicted"/>
<feature type="region of interest" description="Disordered" evidence="2">
    <location>
        <begin position="386"/>
        <end position="528"/>
    </location>
</feature>
<dbReference type="Proteomes" id="UP000310689">
    <property type="component" value="Unassembled WGS sequence"/>
</dbReference>
<dbReference type="AlphaFoldDB" id="A0A4T0JNV9"/>
<feature type="compositionally biased region" description="Low complexity" evidence="2">
    <location>
        <begin position="432"/>
        <end position="450"/>
    </location>
</feature>
<feature type="compositionally biased region" description="Polar residues" evidence="2">
    <location>
        <begin position="386"/>
        <end position="404"/>
    </location>
</feature>
<evidence type="ECO:0000256" key="1">
    <source>
        <dbReference type="SAM" id="Coils"/>
    </source>
</evidence>
<feature type="compositionally biased region" description="Low complexity" evidence="2">
    <location>
        <begin position="491"/>
        <end position="502"/>
    </location>
</feature>
<evidence type="ECO:0000313" key="4">
    <source>
        <dbReference type="Proteomes" id="UP000310689"/>
    </source>
</evidence>
<feature type="compositionally biased region" description="Polar residues" evidence="2">
    <location>
        <begin position="503"/>
        <end position="524"/>
    </location>
</feature>
<gene>
    <name evidence="3" type="ORF">E3P86_00327</name>
</gene>
<comment type="caution">
    <text evidence="3">The sequence shown here is derived from an EMBL/GenBank/DDBJ whole genome shotgun (WGS) entry which is preliminary data.</text>
</comment>
<feature type="compositionally biased region" description="Polar residues" evidence="2">
    <location>
        <begin position="458"/>
        <end position="490"/>
    </location>
</feature>
<feature type="region of interest" description="Disordered" evidence="2">
    <location>
        <begin position="321"/>
        <end position="343"/>
    </location>
</feature>
<feature type="coiled-coil region" evidence="1">
    <location>
        <begin position="245"/>
        <end position="288"/>
    </location>
</feature>
<keyword evidence="1" id="KW-0175">Coiled coil</keyword>
<evidence type="ECO:0000256" key="2">
    <source>
        <dbReference type="SAM" id="MobiDB-lite"/>
    </source>
</evidence>